<dbReference type="PRINTS" id="PR00507">
    <property type="entry name" value="N12N6MTFRASE"/>
</dbReference>
<reference evidence="8" key="1">
    <citation type="submission" date="2013-07" db="EMBL/GenBank/DDBJ databases">
        <authorList>
            <consortium name="DOE Joint Genome Institute"/>
            <person name="Anderson I."/>
            <person name="Huntemann M."/>
            <person name="Han J."/>
            <person name="Chen A."/>
            <person name="Kyrpides N."/>
            <person name="Mavromatis K."/>
            <person name="Markowitz V."/>
            <person name="Palaniappan K."/>
            <person name="Ivanova N."/>
            <person name="Schaumberg A."/>
            <person name="Pati A."/>
            <person name="Liolios K."/>
            <person name="Nordberg H.P."/>
            <person name="Cantor M.N."/>
            <person name="Hua S.X."/>
            <person name="Woyke T."/>
        </authorList>
    </citation>
    <scope>NUCLEOTIDE SEQUENCE [LARGE SCALE GENOMIC DNA]</scope>
    <source>
        <strain evidence="8">DSM 17970</strain>
    </source>
</reference>
<evidence type="ECO:0000256" key="5">
    <source>
        <dbReference type="ARBA" id="ARBA00022747"/>
    </source>
</evidence>
<accession>A0ABN0RUE6</accession>
<evidence type="ECO:0000256" key="1">
    <source>
        <dbReference type="ARBA" id="ARBA00006594"/>
    </source>
</evidence>
<evidence type="ECO:0000256" key="2">
    <source>
        <dbReference type="ARBA" id="ARBA00022603"/>
    </source>
</evidence>
<dbReference type="PROSITE" id="PS00092">
    <property type="entry name" value="N6_MTASE"/>
    <property type="match status" value="1"/>
</dbReference>
<evidence type="ECO:0008006" key="10">
    <source>
        <dbReference type="Google" id="ProtNLM"/>
    </source>
</evidence>
<evidence type="ECO:0000256" key="3">
    <source>
        <dbReference type="ARBA" id="ARBA00022679"/>
    </source>
</evidence>
<dbReference type="PANTHER" id="PTHR33841">
    <property type="entry name" value="DNA METHYLTRANSFERASE YEEA-RELATED"/>
    <property type="match status" value="1"/>
</dbReference>
<evidence type="ECO:0000256" key="4">
    <source>
        <dbReference type="ARBA" id="ARBA00022691"/>
    </source>
</evidence>
<dbReference type="Proteomes" id="UP000243438">
    <property type="component" value="Unassembled WGS sequence"/>
</dbReference>
<dbReference type="InterPro" id="IPR002052">
    <property type="entry name" value="DNA_methylase_N6_adenine_CS"/>
</dbReference>
<dbReference type="EMBL" id="JFBS01000001">
    <property type="protein sequence ID" value="EXG77851.1"/>
    <property type="molecule type" value="Genomic_DNA"/>
</dbReference>
<evidence type="ECO:0000313" key="9">
    <source>
        <dbReference type="Proteomes" id="UP000243438"/>
    </source>
</evidence>
<keyword evidence="2" id="KW-0489">Methyltransferase</keyword>
<comment type="caution">
    <text evidence="8">The sequence shown here is derived from an EMBL/GenBank/DDBJ whole genome shotgun (WGS) entry which is preliminary data.</text>
</comment>
<keyword evidence="3" id="KW-0808">Transferase</keyword>
<organism evidence="8 9">
    <name type="scientific">Xylanibacter oryzae DSM 17970</name>
    <dbReference type="NCBI Taxonomy" id="915438"/>
    <lineage>
        <taxon>Bacteria</taxon>
        <taxon>Pseudomonadati</taxon>
        <taxon>Bacteroidota</taxon>
        <taxon>Bacteroidia</taxon>
        <taxon>Bacteroidales</taxon>
        <taxon>Prevotellaceae</taxon>
        <taxon>Xylanibacter</taxon>
    </lineage>
</organism>
<evidence type="ECO:0000259" key="7">
    <source>
        <dbReference type="Pfam" id="PF12950"/>
    </source>
</evidence>
<proteinExistence type="inferred from homology"/>
<dbReference type="InterPro" id="IPR029063">
    <property type="entry name" value="SAM-dependent_MTases_sf"/>
</dbReference>
<comment type="similarity">
    <text evidence="1">Belongs to the N(4)/N(6)-methyltransferase family.</text>
</comment>
<dbReference type="InterPro" id="IPR003356">
    <property type="entry name" value="DNA_methylase_A-5"/>
</dbReference>
<keyword evidence="9" id="KW-1185">Reference proteome</keyword>
<feature type="domain" description="TaqI-like C-terminal specificity" evidence="7">
    <location>
        <begin position="696"/>
        <end position="812"/>
    </location>
</feature>
<protein>
    <recommendedName>
        <fullName evidence="10">Site-specific DNA-methyltransferase (adenine-specific)</fullName>
    </recommendedName>
</protein>
<evidence type="ECO:0000259" key="6">
    <source>
        <dbReference type="Pfam" id="PF02384"/>
    </source>
</evidence>
<feature type="domain" description="DNA methylase adenine-specific" evidence="6">
    <location>
        <begin position="294"/>
        <end position="569"/>
    </location>
</feature>
<dbReference type="SUPFAM" id="SSF53335">
    <property type="entry name" value="S-adenosyl-L-methionine-dependent methyltransferases"/>
    <property type="match status" value="1"/>
</dbReference>
<name>A0ABN0RUE6_9BACT</name>
<dbReference type="PANTHER" id="PTHR33841:SF5">
    <property type="entry name" value="DNA METHYLASE (MODIFICATION METHYLASE) (METHYLTRANSFERASE)-RELATED"/>
    <property type="match status" value="1"/>
</dbReference>
<dbReference type="InterPro" id="IPR025931">
    <property type="entry name" value="TaqI_C"/>
</dbReference>
<dbReference type="Pfam" id="PF02384">
    <property type="entry name" value="N6_Mtase"/>
    <property type="match status" value="1"/>
</dbReference>
<gene>
    <name evidence="8" type="ORF">XylorDRAFT_0200</name>
</gene>
<keyword evidence="4" id="KW-0949">S-adenosyl-L-methionine</keyword>
<dbReference type="InterPro" id="IPR050953">
    <property type="entry name" value="N4_N6_ade-DNA_methylase"/>
</dbReference>
<sequence length="994" mass="116219">MVMDNKYIFGRLGFSDTDLDERELSFSSEKFLSKKEKKRVFYYGKGKTEQVKTRFYWVETNGMSTEDIKAIHERIWNENKADLLILETANSIDIKYVSTSPKEDLLNIVNIPKNIEDSALLNKISKEHITTGAFWIEYSDALERIKRQHKTVDQALVESLSILRKRLEEIYSMTVVDKTSSGRIVQALIDRTLFIKFLEDKKIINSVFYQKYFGDKNIHYKNLLLKQNAKFVNELFCRINEVFKNKLFETPEIREQDLLATAMTAIAHTIDGTTQNGQLSLFDFQFDIIPIEFISHIYQIFLDDKKAKQGIFYTPEGLAKLLLENVITDTGTILDPSCGSGIFLVLAFRNMYKAPNVEMSTYDKIQHRLNFIKDHIFGIEIENTAARLAVFSLYLEVLNGITAEDLNTLITSIIRDENGKSLFSIDFSDNIQEKNALIEGKGSPFYGKHFKYIVGNPPWFLIKKGNLDVDYKNNDFYWNKYKLFFSKERQISQCFLHRIIAWSSKETRFGFIVNSSNFINESDNFQKFILSTYKIEKIFELYHIREILFDYATEPACLLVFNRNNSIKGAIEYYLPKLNSFAKTFRTILLNTSDAITIKQEDLQEGKIRLRDFLIGNQNEISLADKIEKNTIPIEKIMLKDRRPSFRGFEDWGSDALKKEFGKDKSTLSDEEYKRYEETFRNRYYSNSRDTNHPIPFLKSAQISRFRIEKVSSYCRENISSFHRPRASHIYEGEKILCSRIGDEICTLLSNSKLYFGSDVYSIKLQKTELYNVINCCLNSDLINFFSQVKLRKRIGGSLSRLDSPDLKRLPVPKRFDKNIIEKLDILSRNITNGIYSFEEKRKEMNNLVFDLYDMNYIERQRISDFFIRNINTEITMKMFEDYCITFLKTIKRVIKTGIVKIEYTYNLKTPFDIAGVRITFGNKPTELPTIDKVQLSINYEMLKRVGNSLLISLKERIYTEDSIFIIKDRNPQNWTKSAAYDDATIEICKLLQK</sequence>
<evidence type="ECO:0000313" key="8">
    <source>
        <dbReference type="EMBL" id="EXG77851.1"/>
    </source>
</evidence>
<keyword evidence="5" id="KW-0680">Restriction system</keyword>
<dbReference type="Gene3D" id="3.40.50.150">
    <property type="entry name" value="Vaccinia Virus protein VP39"/>
    <property type="match status" value="1"/>
</dbReference>
<dbReference type="Pfam" id="PF12950">
    <property type="entry name" value="TaqI_C"/>
    <property type="match status" value="1"/>
</dbReference>